<accession>A0A2R9T1P2</accession>
<name>A0A2R9T1P2_9BACL</name>
<evidence type="ECO:0000313" key="2">
    <source>
        <dbReference type="Proteomes" id="UP000003094"/>
    </source>
</evidence>
<comment type="caution">
    <text evidence="1">The sequence shown here is derived from an EMBL/GenBank/DDBJ whole genome shotgun (WGS) entry which is preliminary data.</text>
</comment>
<dbReference type="AlphaFoldDB" id="A0A2R9T1P2"/>
<sequence length="64" mass="7217">MLFRIAARIAIINNRCTVYITAHNTFAIGKGVFCRGCLLSREILHANLDKDFQVNVLLRQGKVV</sequence>
<dbReference type="KEGG" id="pvo:PVOR_02786"/>
<keyword evidence="2" id="KW-1185">Reference proteome</keyword>
<dbReference type="EMBL" id="ADHJ01000005">
    <property type="protein sequence ID" value="EFU43501.1"/>
    <property type="molecule type" value="Genomic_DNA"/>
</dbReference>
<dbReference type="Proteomes" id="UP000003094">
    <property type="component" value="Unassembled WGS sequence"/>
</dbReference>
<protein>
    <submittedName>
        <fullName evidence="1">Uncharacterized protein</fullName>
    </submittedName>
</protein>
<proteinExistence type="predicted"/>
<evidence type="ECO:0000313" key="1">
    <source>
        <dbReference type="EMBL" id="EFU43501.1"/>
    </source>
</evidence>
<organism evidence="1 2">
    <name type="scientific">Paenibacillus vortex V453</name>
    <dbReference type="NCBI Taxonomy" id="715225"/>
    <lineage>
        <taxon>Bacteria</taxon>
        <taxon>Bacillati</taxon>
        <taxon>Bacillota</taxon>
        <taxon>Bacilli</taxon>
        <taxon>Bacillales</taxon>
        <taxon>Paenibacillaceae</taxon>
        <taxon>Paenibacillus</taxon>
    </lineage>
</organism>
<gene>
    <name evidence="1" type="ORF">PVOR_02786</name>
</gene>
<reference evidence="1 2" key="1">
    <citation type="journal article" date="2010" name="BMC Genomics">
        <title>Genome sequence of the pattern forming Paenibacillus vortex bacterium reveals potential for thriving in complex environments.</title>
        <authorList>
            <person name="Sirota-Madi A."/>
            <person name="Olender T."/>
            <person name="Helman Y."/>
            <person name="Ingham C."/>
            <person name="Brainis I."/>
            <person name="Roth D."/>
            <person name="Hagi E."/>
            <person name="Brodsky L."/>
            <person name="Leshkowitz D."/>
            <person name="Galatenko V."/>
            <person name="Nikolaev V."/>
            <person name="Mugasimangalam R.C."/>
            <person name="Bransburg-Zabary S."/>
            <person name="Gutnick D.L."/>
            <person name="Lancet D."/>
            <person name="Ben-Jacob E."/>
        </authorList>
    </citation>
    <scope>NUCLEOTIDE SEQUENCE [LARGE SCALE GENOMIC DNA]</scope>
    <source>
        <strain evidence="1 2">V453</strain>
    </source>
</reference>